<dbReference type="SUPFAM" id="SSF52096">
    <property type="entry name" value="ClpP/crotonase"/>
    <property type="match status" value="1"/>
</dbReference>
<dbReference type="InterPro" id="IPR051053">
    <property type="entry name" value="ECH/Chromodomain_protein"/>
</dbReference>
<organism evidence="4">
    <name type="scientific">uncultured organism</name>
    <dbReference type="NCBI Taxonomy" id="155900"/>
    <lineage>
        <taxon>unclassified sequences</taxon>
        <taxon>environmental samples</taxon>
    </lineage>
</organism>
<dbReference type="Gene3D" id="3.90.226.10">
    <property type="entry name" value="2-enoyl-CoA Hydratase, Chain A, domain 1"/>
    <property type="match status" value="1"/>
</dbReference>
<dbReference type="EMBL" id="MN079081">
    <property type="protein sequence ID" value="QEA04228.1"/>
    <property type="molecule type" value="Genomic_DNA"/>
</dbReference>
<reference evidence="4" key="1">
    <citation type="submission" date="2019-06" db="EMBL/GenBank/DDBJ databases">
        <authorList>
            <person name="Murdoch R.W."/>
            <person name="Fathepure B."/>
        </authorList>
    </citation>
    <scope>NUCLEOTIDE SEQUENCE</scope>
</reference>
<dbReference type="InterPro" id="IPR001753">
    <property type="entry name" value="Enoyl-CoA_hydra/iso"/>
</dbReference>
<dbReference type="GO" id="GO:0004165">
    <property type="term" value="F:delta(3)-delta(2)-enoyl-CoA isomerase activity"/>
    <property type="evidence" value="ECO:0007669"/>
    <property type="project" value="UniProtKB-ARBA"/>
</dbReference>
<keyword evidence="4" id="KW-0456">Lyase</keyword>
<dbReference type="PANTHER" id="PTHR43684">
    <property type="match status" value="1"/>
</dbReference>
<dbReference type="GO" id="GO:0008935">
    <property type="term" value="F:1,4-dihydroxy-2-naphthoyl-CoA synthase activity"/>
    <property type="evidence" value="ECO:0007669"/>
    <property type="project" value="UniProtKB-EC"/>
</dbReference>
<comment type="subcellular location">
    <subcellularLocation>
        <location evidence="1">Peroxisome</location>
    </subcellularLocation>
</comment>
<sequence length="256" mass="27097">MADTGIHTMMHDGVCIITLMRADKRNALTQPMYAALTDAVTAAGEDPAVSVIRLRGDGADFTAGNDLNDLQVLAQAGEAVETQPVFRFLHAVVDCPRPLVAEVRGNAVGLGTTLLLHCDAVIAATDATFAMPFVQLGLVPEFGSTLLLPELVGPQRAARLLILGERFDAREGERLGLVSQVCEPPALEAVAGAWCRRIATAPAGAVAATRSLLRGPQWRARLHEAVDREAAVFAEQLNSVEHRQAVAAFFGAEGDG</sequence>
<gene>
    <name evidence="4" type="primary">menB</name>
    <name evidence="4" type="ORF">KBTEX_00532</name>
</gene>
<dbReference type="Pfam" id="PF00378">
    <property type="entry name" value="ECH_1"/>
    <property type="match status" value="1"/>
</dbReference>
<dbReference type="InterPro" id="IPR029045">
    <property type="entry name" value="ClpP/crotonase-like_dom_sf"/>
</dbReference>
<proteinExistence type="predicted"/>
<evidence type="ECO:0000313" key="4">
    <source>
        <dbReference type="EMBL" id="QEA04228.1"/>
    </source>
</evidence>
<evidence type="ECO:0000256" key="2">
    <source>
        <dbReference type="ARBA" id="ARBA00023140"/>
    </source>
</evidence>
<dbReference type="AlphaFoldDB" id="A0A5B8R8B4"/>
<dbReference type="PANTHER" id="PTHR43684:SF1">
    <property type="entry name" value="ENOYL-COA DELTA ISOMERASE 2"/>
    <property type="match status" value="1"/>
</dbReference>
<evidence type="ECO:0000256" key="3">
    <source>
        <dbReference type="ARBA" id="ARBA00023235"/>
    </source>
</evidence>
<accession>A0A5B8R8B4</accession>
<name>A0A5B8R8B4_9ZZZZ</name>
<evidence type="ECO:0000256" key="1">
    <source>
        <dbReference type="ARBA" id="ARBA00004275"/>
    </source>
</evidence>
<keyword evidence="3" id="KW-0413">Isomerase</keyword>
<dbReference type="CDD" id="cd06558">
    <property type="entry name" value="crotonase-like"/>
    <property type="match status" value="1"/>
</dbReference>
<dbReference type="EC" id="4.1.3.36" evidence="4"/>
<protein>
    <submittedName>
        <fullName evidence="4">1,4-dihydroxy-2-naphthoyl-CoA synthase</fullName>
        <ecNumber evidence="4">4.1.3.36</ecNumber>
    </submittedName>
</protein>
<keyword evidence="2" id="KW-0576">Peroxisome</keyword>